<sequence length="123" mass="13727">MKLICTVTFVMSGLFILFPVLLLILIPEQSPPIQEVIQAGVVPRFVHYLITEDFLNFSFKLIIPHPAYKMKIIFFEAAWALTNIASGTSMHTKVVIDIGVVPIFAQLLSSPSDDAREQAVWAP</sequence>
<evidence type="ECO:0000256" key="2">
    <source>
        <dbReference type="ARBA" id="ARBA00022448"/>
    </source>
</evidence>
<dbReference type="AlphaFoldDB" id="A0A068US12"/>
<dbReference type="InParanoid" id="A0A068US12"/>
<dbReference type="GO" id="GO:0015031">
    <property type="term" value="P:protein transport"/>
    <property type="evidence" value="ECO:0007669"/>
    <property type="project" value="UniProtKB-KW"/>
</dbReference>
<comment type="similarity">
    <text evidence="1">Belongs to the importin alpha family.</text>
</comment>
<dbReference type="SUPFAM" id="SSF48371">
    <property type="entry name" value="ARM repeat"/>
    <property type="match status" value="1"/>
</dbReference>
<keyword evidence="5" id="KW-1133">Transmembrane helix</keyword>
<keyword evidence="4" id="KW-0653">Protein transport</keyword>
<dbReference type="InterPro" id="IPR016024">
    <property type="entry name" value="ARM-type_fold"/>
</dbReference>
<dbReference type="Pfam" id="PF00514">
    <property type="entry name" value="Arm"/>
    <property type="match status" value="1"/>
</dbReference>
<gene>
    <name evidence="6" type="ORF">GSCOC_T00033259001</name>
</gene>
<evidence type="ECO:0000256" key="1">
    <source>
        <dbReference type="ARBA" id="ARBA00010394"/>
    </source>
</evidence>
<keyword evidence="3" id="KW-0677">Repeat</keyword>
<dbReference type="Gramene" id="CDP11176">
    <property type="protein sequence ID" value="CDP11176"/>
    <property type="gene ID" value="GSCOC_T00033259001"/>
</dbReference>
<dbReference type="STRING" id="49390.A0A068US12"/>
<accession>A0A068US12</accession>
<evidence type="ECO:0000256" key="3">
    <source>
        <dbReference type="ARBA" id="ARBA00022737"/>
    </source>
</evidence>
<dbReference type="EMBL" id="HG739136">
    <property type="protein sequence ID" value="CDP11176.1"/>
    <property type="molecule type" value="Genomic_DNA"/>
</dbReference>
<evidence type="ECO:0000256" key="4">
    <source>
        <dbReference type="ARBA" id="ARBA00022927"/>
    </source>
</evidence>
<evidence type="ECO:0000256" key="5">
    <source>
        <dbReference type="SAM" id="Phobius"/>
    </source>
</evidence>
<dbReference type="Proteomes" id="UP000295252">
    <property type="component" value="Chromosome V"/>
</dbReference>
<dbReference type="InterPro" id="IPR000225">
    <property type="entry name" value="Armadillo"/>
</dbReference>
<proteinExistence type="inferred from homology"/>
<dbReference type="SMART" id="SM00185">
    <property type="entry name" value="ARM"/>
    <property type="match status" value="2"/>
</dbReference>
<dbReference type="Gene3D" id="1.25.10.10">
    <property type="entry name" value="Leucine-rich Repeat Variant"/>
    <property type="match status" value="1"/>
</dbReference>
<feature type="transmembrane region" description="Helical" evidence="5">
    <location>
        <begin position="7"/>
        <end position="26"/>
    </location>
</feature>
<dbReference type="OrthoDB" id="1671880at2759"/>
<keyword evidence="2" id="KW-0813">Transport</keyword>
<evidence type="ECO:0000313" key="7">
    <source>
        <dbReference type="Proteomes" id="UP000295252"/>
    </source>
</evidence>
<keyword evidence="5" id="KW-0812">Transmembrane</keyword>
<name>A0A068US12_COFCA</name>
<protein>
    <submittedName>
        <fullName evidence="6">Uncharacterized protein</fullName>
    </submittedName>
</protein>
<reference evidence="7" key="1">
    <citation type="journal article" date="2014" name="Science">
        <title>The coffee genome provides insight into the convergent evolution of caffeine biosynthesis.</title>
        <authorList>
            <person name="Denoeud F."/>
            <person name="Carretero-Paulet L."/>
            <person name="Dereeper A."/>
            <person name="Droc G."/>
            <person name="Guyot R."/>
            <person name="Pietrella M."/>
            <person name="Zheng C."/>
            <person name="Alberti A."/>
            <person name="Anthony F."/>
            <person name="Aprea G."/>
            <person name="Aury J.M."/>
            <person name="Bento P."/>
            <person name="Bernard M."/>
            <person name="Bocs S."/>
            <person name="Campa C."/>
            <person name="Cenci A."/>
            <person name="Combes M.C."/>
            <person name="Crouzillat D."/>
            <person name="Da Silva C."/>
            <person name="Daddiego L."/>
            <person name="De Bellis F."/>
            <person name="Dussert S."/>
            <person name="Garsmeur O."/>
            <person name="Gayraud T."/>
            <person name="Guignon V."/>
            <person name="Jahn K."/>
            <person name="Jamilloux V."/>
            <person name="Joet T."/>
            <person name="Labadie K."/>
            <person name="Lan T."/>
            <person name="Leclercq J."/>
            <person name="Lepelley M."/>
            <person name="Leroy T."/>
            <person name="Li L.T."/>
            <person name="Librado P."/>
            <person name="Lopez L."/>
            <person name="Munoz A."/>
            <person name="Noel B."/>
            <person name="Pallavicini A."/>
            <person name="Perrotta G."/>
            <person name="Poncet V."/>
            <person name="Pot D."/>
            <person name="Priyono X."/>
            <person name="Rigoreau M."/>
            <person name="Rouard M."/>
            <person name="Rozas J."/>
            <person name="Tranchant-Dubreuil C."/>
            <person name="VanBuren R."/>
            <person name="Zhang Q."/>
            <person name="Andrade A.C."/>
            <person name="Argout X."/>
            <person name="Bertrand B."/>
            <person name="de Kochko A."/>
            <person name="Graziosi G."/>
            <person name="Henry R.J."/>
            <person name="Jayarama X."/>
            <person name="Ming R."/>
            <person name="Nagai C."/>
            <person name="Rounsley S."/>
            <person name="Sankoff D."/>
            <person name="Giuliano G."/>
            <person name="Albert V.A."/>
            <person name="Wincker P."/>
            <person name="Lashermes P."/>
        </authorList>
    </citation>
    <scope>NUCLEOTIDE SEQUENCE [LARGE SCALE GENOMIC DNA]</scope>
    <source>
        <strain evidence="7">cv. DH200-94</strain>
    </source>
</reference>
<organism evidence="6 7">
    <name type="scientific">Coffea canephora</name>
    <name type="common">Robusta coffee</name>
    <dbReference type="NCBI Taxonomy" id="49390"/>
    <lineage>
        <taxon>Eukaryota</taxon>
        <taxon>Viridiplantae</taxon>
        <taxon>Streptophyta</taxon>
        <taxon>Embryophyta</taxon>
        <taxon>Tracheophyta</taxon>
        <taxon>Spermatophyta</taxon>
        <taxon>Magnoliopsida</taxon>
        <taxon>eudicotyledons</taxon>
        <taxon>Gunneridae</taxon>
        <taxon>Pentapetalae</taxon>
        <taxon>asterids</taxon>
        <taxon>lamiids</taxon>
        <taxon>Gentianales</taxon>
        <taxon>Rubiaceae</taxon>
        <taxon>Ixoroideae</taxon>
        <taxon>Gardenieae complex</taxon>
        <taxon>Bertiereae - Coffeeae clade</taxon>
        <taxon>Coffeeae</taxon>
        <taxon>Coffea</taxon>
    </lineage>
</organism>
<dbReference type="InterPro" id="IPR011989">
    <property type="entry name" value="ARM-like"/>
</dbReference>
<keyword evidence="7" id="KW-1185">Reference proteome</keyword>
<dbReference type="PhylomeDB" id="A0A068US12"/>
<keyword evidence="5" id="KW-0472">Membrane</keyword>
<evidence type="ECO:0000313" key="6">
    <source>
        <dbReference type="EMBL" id="CDP11176.1"/>
    </source>
</evidence>
<dbReference type="PANTHER" id="PTHR23316">
    <property type="entry name" value="IMPORTIN ALPHA"/>
    <property type="match status" value="1"/>
</dbReference>